<evidence type="ECO:0000313" key="3">
    <source>
        <dbReference type="Proteomes" id="UP000310066"/>
    </source>
</evidence>
<dbReference type="EMBL" id="NAJP01000149">
    <property type="protein sequence ID" value="TKA25804.1"/>
    <property type="molecule type" value="Genomic_DNA"/>
</dbReference>
<feature type="compositionally biased region" description="Basic and acidic residues" evidence="1">
    <location>
        <begin position="139"/>
        <end position="151"/>
    </location>
</feature>
<protein>
    <submittedName>
        <fullName evidence="2">Uncharacterized protein</fullName>
    </submittedName>
</protein>
<feature type="compositionally biased region" description="Polar residues" evidence="1">
    <location>
        <begin position="155"/>
        <end position="164"/>
    </location>
</feature>
<comment type="caution">
    <text evidence="2">The sequence shown here is derived from an EMBL/GenBank/DDBJ whole genome shotgun (WGS) entry which is preliminary data.</text>
</comment>
<organism evidence="2 3">
    <name type="scientific">Friedmanniomyces endolithicus</name>
    <dbReference type="NCBI Taxonomy" id="329885"/>
    <lineage>
        <taxon>Eukaryota</taxon>
        <taxon>Fungi</taxon>
        <taxon>Dikarya</taxon>
        <taxon>Ascomycota</taxon>
        <taxon>Pezizomycotina</taxon>
        <taxon>Dothideomycetes</taxon>
        <taxon>Dothideomycetidae</taxon>
        <taxon>Mycosphaerellales</taxon>
        <taxon>Teratosphaeriaceae</taxon>
        <taxon>Friedmanniomyces</taxon>
    </lineage>
</organism>
<sequence length="184" mass="20419">MKDLPDPPAELSVQTPVTPLSAGAVTALQNLIKKDAHLLDVASQQRLQRRLEKLTNATQLSFAGRALLQEQNRFLTTVNNEAKVRRTTKTEIIGKARGMSYEDLEKARRERAAKEAEKEARKAEKQTRAMSKTRVGEIGLRKDVQREHDEDGQNAGASTAQPNGDIQEGAVAPEPWRGPVAKMW</sequence>
<reference evidence="2 3" key="1">
    <citation type="submission" date="2017-03" db="EMBL/GenBank/DDBJ databases">
        <title>Genomes of endolithic fungi from Antarctica.</title>
        <authorList>
            <person name="Coleine C."/>
            <person name="Masonjones S."/>
            <person name="Stajich J.E."/>
        </authorList>
    </citation>
    <scope>NUCLEOTIDE SEQUENCE [LARGE SCALE GENOMIC DNA]</scope>
    <source>
        <strain evidence="2 3">CCFEE 5311</strain>
    </source>
</reference>
<dbReference type="STRING" id="329885.A0A4U0TUA3"/>
<dbReference type="AlphaFoldDB" id="A0A4U0TUA3"/>
<name>A0A4U0TUA3_9PEZI</name>
<evidence type="ECO:0000256" key="1">
    <source>
        <dbReference type="SAM" id="MobiDB-lite"/>
    </source>
</evidence>
<proteinExistence type="predicted"/>
<gene>
    <name evidence="2" type="ORF">B0A54_17592</name>
</gene>
<dbReference type="OrthoDB" id="4357141at2759"/>
<accession>A0A4U0TUA3</accession>
<feature type="compositionally biased region" description="Basic and acidic residues" evidence="1">
    <location>
        <begin position="113"/>
        <end position="127"/>
    </location>
</feature>
<dbReference type="Proteomes" id="UP000310066">
    <property type="component" value="Unassembled WGS sequence"/>
</dbReference>
<feature type="region of interest" description="Disordered" evidence="1">
    <location>
        <begin position="113"/>
        <end position="184"/>
    </location>
</feature>
<evidence type="ECO:0000313" key="2">
    <source>
        <dbReference type="EMBL" id="TKA25804.1"/>
    </source>
</evidence>